<dbReference type="SUPFAM" id="SSF56317">
    <property type="entry name" value="Carbon-nitrogen hydrolase"/>
    <property type="match status" value="1"/>
</dbReference>
<gene>
    <name evidence="3" type="ORF">C8P67_101182</name>
</gene>
<evidence type="ECO:0000313" key="4">
    <source>
        <dbReference type="Proteomes" id="UP000257136"/>
    </source>
</evidence>
<dbReference type="Proteomes" id="UP000257136">
    <property type="component" value="Unassembled WGS sequence"/>
</dbReference>
<feature type="domain" description="CN hydrolase" evidence="2">
    <location>
        <begin position="1"/>
        <end position="234"/>
    </location>
</feature>
<dbReference type="PANTHER" id="PTHR43674:SF2">
    <property type="entry name" value="BETA-UREIDOPROPIONASE"/>
    <property type="match status" value="1"/>
</dbReference>
<dbReference type="GO" id="GO:0050126">
    <property type="term" value="F:N-carbamoylputrescine amidase activity"/>
    <property type="evidence" value="ECO:0007669"/>
    <property type="project" value="TreeGrafter"/>
</dbReference>
<dbReference type="PANTHER" id="PTHR43674">
    <property type="entry name" value="NITRILASE C965.09-RELATED"/>
    <property type="match status" value="1"/>
</dbReference>
<reference evidence="3 4" key="1">
    <citation type="submission" date="2018-08" db="EMBL/GenBank/DDBJ databases">
        <title>Genomic Encyclopedia of Archaeal and Bacterial Type Strains, Phase II (KMG-II): from individual species to whole genera.</title>
        <authorList>
            <person name="Goeker M."/>
        </authorList>
    </citation>
    <scope>NUCLEOTIDE SEQUENCE [LARGE SCALE GENOMIC DNA]</scope>
    <source>
        <strain evidence="3 4">DSM 100880</strain>
    </source>
</reference>
<evidence type="ECO:0000313" key="3">
    <source>
        <dbReference type="EMBL" id="REH01701.1"/>
    </source>
</evidence>
<dbReference type="EMBL" id="QUNI01000001">
    <property type="protein sequence ID" value="REH01701.1"/>
    <property type="molecule type" value="Genomic_DNA"/>
</dbReference>
<dbReference type="InterPro" id="IPR003010">
    <property type="entry name" value="C-N_Hydrolase"/>
</dbReference>
<dbReference type="PROSITE" id="PS50263">
    <property type="entry name" value="CN_HYDROLASE"/>
    <property type="match status" value="1"/>
</dbReference>
<dbReference type="OrthoDB" id="9803818at2"/>
<accession>A0A3E0EVH4</accession>
<dbReference type="InterPro" id="IPR036526">
    <property type="entry name" value="C-N_Hydrolase_sf"/>
</dbReference>
<dbReference type="Gene3D" id="3.60.110.10">
    <property type="entry name" value="Carbon-nitrogen hydrolase"/>
    <property type="match status" value="1"/>
</dbReference>
<dbReference type="AlphaFoldDB" id="A0A3E0EVH4"/>
<evidence type="ECO:0000256" key="1">
    <source>
        <dbReference type="ARBA" id="ARBA00022801"/>
    </source>
</evidence>
<dbReference type="RefSeq" id="WP_115810084.1">
    <property type="nucleotide sequence ID" value="NZ_QUNI01000001.1"/>
</dbReference>
<organism evidence="3 4">
    <name type="scientific">Flavobacterium aquicola</name>
    <dbReference type="NCBI Taxonomy" id="1682742"/>
    <lineage>
        <taxon>Bacteria</taxon>
        <taxon>Pseudomonadati</taxon>
        <taxon>Bacteroidota</taxon>
        <taxon>Flavobacteriia</taxon>
        <taxon>Flavobacteriales</taxon>
        <taxon>Flavobacteriaceae</taxon>
        <taxon>Flavobacterium</taxon>
    </lineage>
</organism>
<proteinExistence type="predicted"/>
<dbReference type="CDD" id="cd07197">
    <property type="entry name" value="nitrilase"/>
    <property type="match status" value="1"/>
</dbReference>
<dbReference type="InterPro" id="IPR050345">
    <property type="entry name" value="Aliph_Amidase/BUP"/>
</dbReference>
<evidence type="ECO:0000259" key="2">
    <source>
        <dbReference type="PROSITE" id="PS50263"/>
    </source>
</evidence>
<keyword evidence="1 3" id="KW-0378">Hydrolase</keyword>
<sequence>MKIAIAQIKPVKGDISANIESHKKMIALAVSYKSDAVFFSELSLTGYEPELAKELAVDQDDHYFDDFQKISNENKITIGVGMPTKTVSGIQISMMIFQPKTPRQLYSKQQLHADEFPFFVNGENQIILTVVDHKIAPAICYESLQPEHSENAVKLGAEIYIASVAKSQNGINKAMSHYPAIAKKFSIPVLMSNCVGYCDNFTSAGQSAVWTKQGNLAGQLDDKTEGILIFDTETEEVIKQIV</sequence>
<protein>
    <submittedName>
        <fullName evidence="3">Putative amidohydrolase</fullName>
    </submittedName>
</protein>
<dbReference type="Pfam" id="PF00795">
    <property type="entry name" value="CN_hydrolase"/>
    <property type="match status" value="1"/>
</dbReference>
<name>A0A3E0EVH4_9FLAO</name>
<comment type="caution">
    <text evidence="3">The sequence shown here is derived from an EMBL/GenBank/DDBJ whole genome shotgun (WGS) entry which is preliminary data.</text>
</comment>
<dbReference type="GO" id="GO:0033388">
    <property type="term" value="P:putrescine biosynthetic process from arginine"/>
    <property type="evidence" value="ECO:0007669"/>
    <property type="project" value="TreeGrafter"/>
</dbReference>
<keyword evidence="4" id="KW-1185">Reference proteome</keyword>